<dbReference type="InterPro" id="IPR012317">
    <property type="entry name" value="Poly(ADP-ribose)pol_cat_dom"/>
</dbReference>
<evidence type="ECO:0000313" key="16">
    <source>
        <dbReference type="EMBL" id="KAJ8374221.1"/>
    </source>
</evidence>
<dbReference type="GO" id="GO:1990404">
    <property type="term" value="F:NAD+-protein mono-ADP-ribosyltransferase activity"/>
    <property type="evidence" value="ECO:0007669"/>
    <property type="project" value="TreeGrafter"/>
</dbReference>
<evidence type="ECO:0000259" key="13">
    <source>
        <dbReference type="PROSITE" id="PS50103"/>
    </source>
</evidence>
<feature type="domain" description="C3H1-type" evidence="13">
    <location>
        <begin position="227"/>
        <end position="254"/>
    </location>
</feature>
<keyword evidence="8 11" id="KW-0862">Zinc</keyword>
<dbReference type="Pfam" id="PF02825">
    <property type="entry name" value="WWE"/>
    <property type="match status" value="1"/>
</dbReference>
<dbReference type="PROSITE" id="PS51059">
    <property type="entry name" value="PARP_CATALYTIC"/>
    <property type="match status" value="1"/>
</dbReference>
<evidence type="ECO:0000256" key="8">
    <source>
        <dbReference type="ARBA" id="ARBA00022833"/>
    </source>
</evidence>
<evidence type="ECO:0000256" key="10">
    <source>
        <dbReference type="ARBA" id="ARBA00024347"/>
    </source>
</evidence>
<dbReference type="Proteomes" id="UP001152622">
    <property type="component" value="Chromosome 2"/>
</dbReference>
<dbReference type="Pfam" id="PF00642">
    <property type="entry name" value="zf-CCCH"/>
    <property type="match status" value="1"/>
</dbReference>
<comment type="subcellular location">
    <subcellularLocation>
        <location evidence="2">Cytoplasm</location>
    </subcellularLocation>
    <subcellularLocation>
        <location evidence="1">Nucleus</location>
    </subcellularLocation>
</comment>
<keyword evidence="7 11" id="KW-0863">Zinc-finger</keyword>
<dbReference type="EMBL" id="JAINUF010000002">
    <property type="protein sequence ID" value="KAJ8374221.1"/>
    <property type="molecule type" value="Genomic_DNA"/>
</dbReference>
<dbReference type="SUPFAM" id="SSF117839">
    <property type="entry name" value="WWE domain"/>
    <property type="match status" value="1"/>
</dbReference>
<dbReference type="GO" id="GO:0005737">
    <property type="term" value="C:cytoplasm"/>
    <property type="evidence" value="ECO:0007669"/>
    <property type="project" value="UniProtKB-SubCell"/>
</dbReference>
<dbReference type="Gene3D" id="4.10.1000.10">
    <property type="entry name" value="Zinc finger, CCCH-type"/>
    <property type="match status" value="1"/>
</dbReference>
<dbReference type="CDD" id="cd01439">
    <property type="entry name" value="TCCD_inducible_PARP_like"/>
    <property type="match status" value="1"/>
</dbReference>
<dbReference type="InterPro" id="IPR000571">
    <property type="entry name" value="Znf_CCCH"/>
</dbReference>
<feature type="zinc finger region" description="C3H1-type" evidence="11">
    <location>
        <begin position="227"/>
        <end position="254"/>
    </location>
</feature>
<dbReference type="InterPro" id="IPR037197">
    <property type="entry name" value="WWE_dom_sf"/>
</dbReference>
<evidence type="ECO:0000256" key="2">
    <source>
        <dbReference type="ARBA" id="ARBA00004496"/>
    </source>
</evidence>
<dbReference type="InterPro" id="IPR004170">
    <property type="entry name" value="WWE_dom"/>
</dbReference>
<dbReference type="Pfam" id="PF23466">
    <property type="entry name" value="WWE_4"/>
    <property type="match status" value="1"/>
</dbReference>
<keyword evidence="5 11" id="KW-0479">Metal-binding</keyword>
<dbReference type="PANTHER" id="PTHR45740:SF6">
    <property type="entry name" value="PROTEIN MONO-ADP-RIBOSYLTRANSFERASE PARP12"/>
    <property type="match status" value="1"/>
</dbReference>
<feature type="domain" description="WWE" evidence="14">
    <location>
        <begin position="315"/>
        <end position="413"/>
    </location>
</feature>
<feature type="zinc finger region" description="C3H1-type" evidence="11">
    <location>
        <begin position="117"/>
        <end position="143"/>
    </location>
</feature>
<evidence type="ECO:0000256" key="7">
    <source>
        <dbReference type="ARBA" id="ARBA00022771"/>
    </source>
</evidence>
<evidence type="ECO:0000256" key="12">
    <source>
        <dbReference type="SAM" id="MobiDB-lite"/>
    </source>
</evidence>
<feature type="region of interest" description="Disordered" evidence="12">
    <location>
        <begin position="194"/>
        <end position="223"/>
    </location>
</feature>
<feature type="compositionally biased region" description="Pro residues" evidence="12">
    <location>
        <begin position="197"/>
        <end position="208"/>
    </location>
</feature>
<comment type="caution">
    <text evidence="16">The sequence shown here is derived from an EMBL/GenBank/DDBJ whole genome shotgun (WGS) entry which is preliminary data.</text>
</comment>
<dbReference type="OrthoDB" id="6133115at2759"/>
<comment type="similarity">
    <text evidence="10">Belongs to the ARTD/PARP family.</text>
</comment>
<evidence type="ECO:0000256" key="6">
    <source>
        <dbReference type="ARBA" id="ARBA00022737"/>
    </source>
</evidence>
<dbReference type="GO" id="GO:0005634">
    <property type="term" value="C:nucleus"/>
    <property type="evidence" value="ECO:0007669"/>
    <property type="project" value="UniProtKB-SubCell"/>
</dbReference>
<feature type="zinc finger region" description="C3H1-type" evidence="11">
    <location>
        <begin position="38"/>
        <end position="60"/>
    </location>
</feature>
<dbReference type="Gene3D" id="3.30.1370.210">
    <property type="match status" value="1"/>
</dbReference>
<dbReference type="GO" id="GO:0008270">
    <property type="term" value="F:zinc ion binding"/>
    <property type="evidence" value="ECO:0007669"/>
    <property type="project" value="UniProtKB-KW"/>
</dbReference>
<evidence type="ECO:0000256" key="5">
    <source>
        <dbReference type="ARBA" id="ARBA00022723"/>
    </source>
</evidence>
<evidence type="ECO:0000259" key="15">
    <source>
        <dbReference type="PROSITE" id="PS51059"/>
    </source>
</evidence>
<feature type="region of interest" description="Disordered" evidence="12">
    <location>
        <begin position="422"/>
        <end position="444"/>
    </location>
</feature>
<dbReference type="PANTHER" id="PTHR45740">
    <property type="entry name" value="POLY [ADP-RIBOSE] POLYMERASE"/>
    <property type="match status" value="1"/>
</dbReference>
<gene>
    <name evidence="16" type="ORF">SKAU_G00048010</name>
</gene>
<protein>
    <recommendedName>
        <fullName evidence="18">Poly [ADP-ribose] polymerase 12</fullName>
    </recommendedName>
</protein>
<evidence type="ECO:0000256" key="1">
    <source>
        <dbReference type="ARBA" id="ARBA00004123"/>
    </source>
</evidence>
<keyword evidence="9" id="KW-0539">Nucleus</keyword>
<proteinExistence type="inferred from homology"/>
<evidence type="ECO:0000256" key="3">
    <source>
        <dbReference type="ARBA" id="ARBA00022490"/>
    </source>
</evidence>
<dbReference type="PROSITE" id="PS50918">
    <property type="entry name" value="WWE"/>
    <property type="match status" value="1"/>
</dbReference>
<dbReference type="Pfam" id="PF00644">
    <property type="entry name" value="PARP"/>
    <property type="match status" value="1"/>
</dbReference>
<dbReference type="InterPro" id="IPR051712">
    <property type="entry name" value="ARTD-AVP"/>
</dbReference>
<evidence type="ECO:0000259" key="14">
    <source>
        <dbReference type="PROSITE" id="PS50918"/>
    </source>
</evidence>
<evidence type="ECO:0000256" key="11">
    <source>
        <dbReference type="PROSITE-ProRule" id="PRU00723"/>
    </source>
</evidence>
<dbReference type="AlphaFoldDB" id="A0A9Q1J8D2"/>
<feature type="domain" description="PARP catalytic" evidence="15">
    <location>
        <begin position="442"/>
        <end position="636"/>
    </location>
</feature>
<evidence type="ECO:0008006" key="18">
    <source>
        <dbReference type="Google" id="ProtNLM"/>
    </source>
</evidence>
<keyword evidence="4" id="KW-0597">Phosphoprotein</keyword>
<name>A0A9Q1J8D2_SYNKA</name>
<keyword evidence="17" id="KW-1185">Reference proteome</keyword>
<keyword evidence="6" id="KW-0677">Repeat</keyword>
<sequence length="636" mass="71679">MITQRTSAHGNSSITAKTSLRVCKRPPDSCVNCGDLHLCRYLVCGTCKYGNKCKNSHDLDSDDNIAIRTSEGLQELKAVELFLLLLQNDSNLLPEVCSHYNKGNGEHGSCTYKEACKKVHICQHFLQGDCAFGATCKRAHTFDASAMEILKRRGVSTENMRILHKIYRNRIAIAGHDGPAAGLCTGGSERECFGSTPAPPAVPAPAAAPPLTRQRSQQPARDSISEADSSEICLFFLRHHCSFKEKCIRVHYHLPYRWQVLEGDGTTWKDLVDMEDIERAYCNPANNTSQGISRVDFLTMTSGSSKVQRLSTASSVTKPPHFILTTDWLWYWKDDKRNWFEFGSEVNQLPATTTFADKANAGSSISSETLENVYLADPDREIPFSAGSQHYLLHFKDMIQQNVKHKTKREICRRPRFLSGKEVEKKLKSGPPEASGSTTASVPAHWDQGALPDFEYKLIRLIATSTEFQQLQKLFKRTMANSTVRSIERIQNASLHRVFQWQKEKMQKENGGRSVDQRLLFHGTEQSLTKAICEQNFDWRICGTHGSLYGKGSYFARDASYSDRFSKSSGRTKTMFVVQVLVGEFTKGERSYLRPPAKGHNQGFYDSCVDSVKNPAIFVVFEKHQIYPEYIVEYSP</sequence>
<organism evidence="16 17">
    <name type="scientific">Synaphobranchus kaupii</name>
    <name type="common">Kaup's arrowtooth eel</name>
    <dbReference type="NCBI Taxonomy" id="118154"/>
    <lineage>
        <taxon>Eukaryota</taxon>
        <taxon>Metazoa</taxon>
        <taxon>Chordata</taxon>
        <taxon>Craniata</taxon>
        <taxon>Vertebrata</taxon>
        <taxon>Euteleostomi</taxon>
        <taxon>Actinopterygii</taxon>
        <taxon>Neopterygii</taxon>
        <taxon>Teleostei</taxon>
        <taxon>Anguilliformes</taxon>
        <taxon>Synaphobranchidae</taxon>
        <taxon>Synaphobranchus</taxon>
    </lineage>
</organism>
<evidence type="ECO:0000313" key="17">
    <source>
        <dbReference type="Proteomes" id="UP001152622"/>
    </source>
</evidence>
<evidence type="ECO:0000256" key="9">
    <source>
        <dbReference type="ARBA" id="ARBA00023242"/>
    </source>
</evidence>
<keyword evidence="3" id="KW-0963">Cytoplasm</keyword>
<dbReference type="Pfam" id="PF25261">
    <property type="entry name" value="zf-CCCH_PARP12"/>
    <property type="match status" value="1"/>
</dbReference>
<dbReference type="GO" id="GO:0003950">
    <property type="term" value="F:NAD+ poly-ADP-ribosyltransferase activity"/>
    <property type="evidence" value="ECO:0007669"/>
    <property type="project" value="InterPro"/>
</dbReference>
<reference evidence="16" key="1">
    <citation type="journal article" date="2023" name="Science">
        <title>Genome structures resolve the early diversification of teleost fishes.</title>
        <authorList>
            <person name="Parey E."/>
            <person name="Louis A."/>
            <person name="Montfort J."/>
            <person name="Bouchez O."/>
            <person name="Roques C."/>
            <person name="Iampietro C."/>
            <person name="Lluch J."/>
            <person name="Castinel A."/>
            <person name="Donnadieu C."/>
            <person name="Desvignes T."/>
            <person name="Floi Bucao C."/>
            <person name="Jouanno E."/>
            <person name="Wen M."/>
            <person name="Mejri S."/>
            <person name="Dirks R."/>
            <person name="Jansen H."/>
            <person name="Henkel C."/>
            <person name="Chen W.J."/>
            <person name="Zahm M."/>
            <person name="Cabau C."/>
            <person name="Klopp C."/>
            <person name="Thompson A.W."/>
            <person name="Robinson-Rechavi M."/>
            <person name="Braasch I."/>
            <person name="Lecointre G."/>
            <person name="Bobe J."/>
            <person name="Postlethwait J.H."/>
            <person name="Berthelot C."/>
            <person name="Roest Crollius H."/>
            <person name="Guiguen Y."/>
        </authorList>
    </citation>
    <scope>NUCLEOTIDE SEQUENCE</scope>
    <source>
        <strain evidence="16">WJC10195</strain>
    </source>
</reference>
<accession>A0A9Q1J8D2</accession>
<feature type="domain" description="C3H1-type" evidence="13">
    <location>
        <begin position="38"/>
        <end position="60"/>
    </location>
</feature>
<dbReference type="PROSITE" id="PS50103">
    <property type="entry name" value="ZF_C3H1"/>
    <property type="match status" value="3"/>
</dbReference>
<feature type="domain" description="C3H1-type" evidence="13">
    <location>
        <begin position="117"/>
        <end position="143"/>
    </location>
</feature>
<dbReference type="SUPFAM" id="SSF56399">
    <property type="entry name" value="ADP-ribosylation"/>
    <property type="match status" value="1"/>
</dbReference>
<dbReference type="Gene3D" id="3.90.228.10">
    <property type="match status" value="1"/>
</dbReference>
<dbReference type="Gene3D" id="3.30.720.50">
    <property type="match status" value="1"/>
</dbReference>
<dbReference type="SMART" id="SM00356">
    <property type="entry name" value="ZnF_C3H1"/>
    <property type="match status" value="3"/>
</dbReference>
<dbReference type="InterPro" id="IPR057602">
    <property type="entry name" value="Zfn-CCCH_PARP12"/>
</dbReference>
<evidence type="ECO:0000256" key="4">
    <source>
        <dbReference type="ARBA" id="ARBA00022553"/>
    </source>
</evidence>